<comment type="caution">
    <text evidence="1">The sequence shown here is derived from an EMBL/GenBank/DDBJ whole genome shotgun (WGS) entry which is preliminary data.</text>
</comment>
<evidence type="ECO:0000313" key="2">
    <source>
        <dbReference type="Proteomes" id="UP001063166"/>
    </source>
</evidence>
<dbReference type="OrthoDB" id="2915292at2759"/>
<name>A0A9P3PTM6_LYOSH</name>
<evidence type="ECO:0000313" key="1">
    <source>
        <dbReference type="EMBL" id="GLB42637.1"/>
    </source>
</evidence>
<keyword evidence="2" id="KW-1185">Reference proteome</keyword>
<organism evidence="1 2">
    <name type="scientific">Lyophyllum shimeji</name>
    <name type="common">Hon-shimeji</name>
    <name type="synonym">Tricholoma shimeji</name>
    <dbReference type="NCBI Taxonomy" id="47721"/>
    <lineage>
        <taxon>Eukaryota</taxon>
        <taxon>Fungi</taxon>
        <taxon>Dikarya</taxon>
        <taxon>Basidiomycota</taxon>
        <taxon>Agaricomycotina</taxon>
        <taxon>Agaricomycetes</taxon>
        <taxon>Agaricomycetidae</taxon>
        <taxon>Agaricales</taxon>
        <taxon>Tricholomatineae</taxon>
        <taxon>Lyophyllaceae</taxon>
        <taxon>Lyophyllum</taxon>
    </lineage>
</organism>
<proteinExistence type="predicted"/>
<sequence length="138" mass="15748">MDYVARLKHRFHTLTSLTILDARLSLTEVTSLLNALATPSLKCLSLSVTIVSLELFDLLASTLPALNRLILDTGSISFVGRYGVPSDIDRFSASLRDHRDAHKNLYDSWQLSHLEVWMWEYGVGRRLQSEALFRMLRQ</sequence>
<dbReference type="AlphaFoldDB" id="A0A9P3PTM6"/>
<reference evidence="1" key="1">
    <citation type="submission" date="2022-07" db="EMBL/GenBank/DDBJ databases">
        <title>The genome of Lyophyllum shimeji provides insight into the initial evolution of ectomycorrhizal fungal genome.</title>
        <authorList>
            <person name="Kobayashi Y."/>
            <person name="Shibata T."/>
            <person name="Hirakawa H."/>
            <person name="Shigenobu S."/>
            <person name="Nishiyama T."/>
            <person name="Yamada A."/>
            <person name="Hasebe M."/>
            <person name="Kawaguchi M."/>
        </authorList>
    </citation>
    <scope>NUCLEOTIDE SEQUENCE</scope>
    <source>
        <strain evidence="1">AT787</strain>
    </source>
</reference>
<gene>
    <name evidence="1" type="ORF">LshimejAT787_1200860</name>
</gene>
<dbReference type="Proteomes" id="UP001063166">
    <property type="component" value="Unassembled WGS sequence"/>
</dbReference>
<accession>A0A9P3PTM6</accession>
<protein>
    <submittedName>
        <fullName evidence="1">Uncharacterized protein</fullName>
    </submittedName>
</protein>
<dbReference type="EMBL" id="BRPK01000012">
    <property type="protein sequence ID" value="GLB42637.1"/>
    <property type="molecule type" value="Genomic_DNA"/>
</dbReference>